<keyword evidence="2" id="KW-0677">Repeat</keyword>
<accession>A0A663F3W3</accession>
<evidence type="ECO:0000313" key="6">
    <source>
        <dbReference type="Proteomes" id="UP000472275"/>
    </source>
</evidence>
<dbReference type="PROSITE" id="PS50082">
    <property type="entry name" value="WD_REPEATS_2"/>
    <property type="match status" value="2"/>
</dbReference>
<dbReference type="Gene3D" id="2.130.10.10">
    <property type="entry name" value="YVTN repeat-like/Quinoprotein amine dehydrogenase"/>
    <property type="match status" value="1"/>
</dbReference>
<reference evidence="5" key="1">
    <citation type="submission" date="2025-08" db="UniProtKB">
        <authorList>
            <consortium name="Ensembl"/>
        </authorList>
    </citation>
    <scope>IDENTIFICATION</scope>
</reference>
<protein>
    <submittedName>
        <fullName evidence="5">F-box and WD repeat domain containing 9</fullName>
    </submittedName>
</protein>
<organism evidence="5 6">
    <name type="scientific">Aquila chrysaetos chrysaetos</name>
    <dbReference type="NCBI Taxonomy" id="223781"/>
    <lineage>
        <taxon>Eukaryota</taxon>
        <taxon>Metazoa</taxon>
        <taxon>Chordata</taxon>
        <taxon>Craniata</taxon>
        <taxon>Vertebrata</taxon>
        <taxon>Euteleostomi</taxon>
        <taxon>Archelosauria</taxon>
        <taxon>Archosauria</taxon>
        <taxon>Dinosauria</taxon>
        <taxon>Saurischia</taxon>
        <taxon>Theropoda</taxon>
        <taxon>Coelurosauria</taxon>
        <taxon>Aves</taxon>
        <taxon>Neognathae</taxon>
        <taxon>Neoaves</taxon>
        <taxon>Telluraves</taxon>
        <taxon>Accipitrimorphae</taxon>
        <taxon>Accipitriformes</taxon>
        <taxon>Accipitridae</taxon>
        <taxon>Accipitrinae</taxon>
        <taxon>Aquila</taxon>
    </lineage>
</organism>
<name>A0A663F3W3_AQUCH</name>
<dbReference type="AlphaFoldDB" id="A0A663F3W3"/>
<dbReference type="SMART" id="SM00320">
    <property type="entry name" value="WD40"/>
    <property type="match status" value="5"/>
</dbReference>
<evidence type="ECO:0000256" key="3">
    <source>
        <dbReference type="PROSITE-ProRule" id="PRU00221"/>
    </source>
</evidence>
<dbReference type="PROSITE" id="PS50294">
    <property type="entry name" value="WD_REPEATS_REGION"/>
    <property type="match status" value="1"/>
</dbReference>
<sequence length="461" mass="50286">MEGAPAPDDPDRQAQEYVNRLRGPGTPPGRPPPTPAAPTPGPSPPRSPPASSRGAEKLLLEICGYLGAREVRGVLPRVCRALREVARDAVAWRLRLQRSARGPFPVLEEEGFDWSAACVDLEEHLQRWGGGGTPMEHFSLDEGHFASVDSVLLLQGGSLCVSGARDRNVNLWDLRQLGRAPGKVLVKALGTERNGTHKGWVWCLASQDNKVCSGSWDSTVKLWDLEAEGQQFGEIREKAAVLCLSYRPDVLVTGTYDKTVTVYDPRAGQALVCSYKPHASAVLSLAADDRLIVSGSEDRTLVVFDRRGDGVLQRLQLENYLLSMSYQGTQLWAGDNQGRVYVFRNSTGSFQPARYFDVGHRLQITGLWHSLGSLYTTSTDRTLRIHVPTDPPRTICSWTHDDVLNGVRRPELGGLPGAGGGVCLPPGAGSPLRPPTWRRRAQPWALGGAGSCCLFMGIKRT</sequence>
<dbReference type="InterPro" id="IPR015943">
    <property type="entry name" value="WD40/YVTN_repeat-like_dom_sf"/>
</dbReference>
<dbReference type="InterPro" id="IPR019775">
    <property type="entry name" value="WD40_repeat_CS"/>
</dbReference>
<proteinExistence type="predicted"/>
<dbReference type="InterPro" id="IPR036322">
    <property type="entry name" value="WD40_repeat_dom_sf"/>
</dbReference>
<dbReference type="SUPFAM" id="SSF81383">
    <property type="entry name" value="F-box domain"/>
    <property type="match status" value="1"/>
</dbReference>
<keyword evidence="6" id="KW-1185">Reference proteome</keyword>
<dbReference type="Proteomes" id="UP000472275">
    <property type="component" value="Unassembled WGS sequence"/>
</dbReference>
<reference evidence="5" key="2">
    <citation type="submission" date="2025-09" db="UniProtKB">
        <authorList>
            <consortium name="Ensembl"/>
        </authorList>
    </citation>
    <scope>IDENTIFICATION</scope>
</reference>
<dbReference type="InParanoid" id="A0A663F3W3"/>
<dbReference type="InterPro" id="IPR001680">
    <property type="entry name" value="WD40_rpt"/>
</dbReference>
<dbReference type="Ensembl" id="ENSACCT00020020380.1">
    <property type="protein sequence ID" value="ENSACCP00020019520.1"/>
    <property type="gene ID" value="ENSACCG00020013374.1"/>
</dbReference>
<dbReference type="Pfam" id="PF00400">
    <property type="entry name" value="WD40"/>
    <property type="match status" value="3"/>
</dbReference>
<dbReference type="GeneTree" id="ENSGT00390000006806"/>
<dbReference type="PANTHER" id="PTHR19855">
    <property type="entry name" value="WD40 REPEAT PROTEIN 12, 37"/>
    <property type="match status" value="1"/>
</dbReference>
<dbReference type="InterPro" id="IPR036047">
    <property type="entry name" value="F-box-like_dom_sf"/>
</dbReference>
<dbReference type="InterPro" id="IPR020472">
    <property type="entry name" value="WD40_PAC1"/>
</dbReference>
<feature type="compositionally biased region" description="Pro residues" evidence="4">
    <location>
        <begin position="25"/>
        <end position="48"/>
    </location>
</feature>
<feature type="repeat" description="WD" evidence="3">
    <location>
        <begin position="141"/>
        <end position="175"/>
    </location>
</feature>
<feature type="region of interest" description="Disordered" evidence="4">
    <location>
        <begin position="1"/>
        <end position="53"/>
    </location>
</feature>
<dbReference type="PROSITE" id="PS00678">
    <property type="entry name" value="WD_REPEATS_1"/>
    <property type="match status" value="2"/>
</dbReference>
<feature type="repeat" description="WD" evidence="3">
    <location>
        <begin position="194"/>
        <end position="226"/>
    </location>
</feature>
<evidence type="ECO:0000256" key="2">
    <source>
        <dbReference type="ARBA" id="ARBA00022737"/>
    </source>
</evidence>
<gene>
    <name evidence="5" type="primary">FBXW9</name>
</gene>
<evidence type="ECO:0000256" key="4">
    <source>
        <dbReference type="SAM" id="MobiDB-lite"/>
    </source>
</evidence>
<dbReference type="PRINTS" id="PR00320">
    <property type="entry name" value="GPROTEINBRPT"/>
</dbReference>
<keyword evidence="1 3" id="KW-0853">WD repeat</keyword>
<evidence type="ECO:0000313" key="5">
    <source>
        <dbReference type="Ensembl" id="ENSACCP00020019520.1"/>
    </source>
</evidence>
<dbReference type="PANTHER" id="PTHR19855:SF34">
    <property type="entry name" value="F-BOX_WD REPEAT-CONTAINING PROTEIN 9"/>
    <property type="match status" value="1"/>
</dbReference>
<dbReference type="SUPFAM" id="SSF50978">
    <property type="entry name" value="WD40 repeat-like"/>
    <property type="match status" value="1"/>
</dbReference>
<evidence type="ECO:0000256" key="1">
    <source>
        <dbReference type="ARBA" id="ARBA00022574"/>
    </source>
</evidence>